<dbReference type="InterPro" id="IPR023614">
    <property type="entry name" value="Porin_dom_sf"/>
</dbReference>
<dbReference type="GO" id="GO:0015288">
    <property type="term" value="F:porin activity"/>
    <property type="evidence" value="ECO:0007669"/>
    <property type="project" value="InterPro"/>
</dbReference>
<dbReference type="CDD" id="cd00342">
    <property type="entry name" value="gram_neg_porins"/>
    <property type="match status" value="1"/>
</dbReference>
<organism evidence="1 2">
    <name type="scientific">Paraburkholderia diazotrophica</name>
    <dbReference type="NCBI Taxonomy" id="667676"/>
    <lineage>
        <taxon>Bacteria</taxon>
        <taxon>Pseudomonadati</taxon>
        <taxon>Pseudomonadota</taxon>
        <taxon>Betaproteobacteria</taxon>
        <taxon>Burkholderiales</taxon>
        <taxon>Burkholderiaceae</taxon>
        <taxon>Paraburkholderia</taxon>
    </lineage>
</organism>
<dbReference type="EMBL" id="FNYE01000017">
    <property type="protein sequence ID" value="SEJ74112.1"/>
    <property type="molecule type" value="Genomic_DNA"/>
</dbReference>
<evidence type="ECO:0000313" key="2">
    <source>
        <dbReference type="Proteomes" id="UP000198866"/>
    </source>
</evidence>
<evidence type="ECO:0000313" key="1">
    <source>
        <dbReference type="EMBL" id="SEJ74112.1"/>
    </source>
</evidence>
<dbReference type="SUPFAM" id="SSF56935">
    <property type="entry name" value="Porins"/>
    <property type="match status" value="1"/>
</dbReference>
<dbReference type="Gene3D" id="2.40.160.10">
    <property type="entry name" value="Porin"/>
    <property type="match status" value="1"/>
</dbReference>
<dbReference type="Proteomes" id="UP000198866">
    <property type="component" value="Unassembled WGS sequence"/>
</dbReference>
<name>A0A1H7BHT3_9BURK</name>
<sequence>MARAAGARHENDGGVMRKFFHVRGSYTNVLFSYSDSTGLRLQNLEASGYEFFTPTVEVGLSYVYTHGNYSIGRSTHYKQVDLATHYLLSKRTELYLVGIHQRASGPGTYAQIYTASPSSGKNKTLVQTGIMHKFWQDA</sequence>
<protein>
    <recommendedName>
        <fullName evidence="3">Porin</fullName>
    </recommendedName>
</protein>
<evidence type="ECO:0008006" key="3">
    <source>
        <dbReference type="Google" id="ProtNLM"/>
    </source>
</evidence>
<keyword evidence="2" id="KW-1185">Reference proteome</keyword>
<reference evidence="2" key="1">
    <citation type="submission" date="2016-10" db="EMBL/GenBank/DDBJ databases">
        <authorList>
            <person name="Varghese N."/>
            <person name="Submissions S."/>
        </authorList>
    </citation>
    <scope>NUCLEOTIDE SEQUENCE [LARGE SCALE GENOMIC DNA]</scope>
    <source>
        <strain evidence="2">LMG 26031</strain>
    </source>
</reference>
<dbReference type="GO" id="GO:0016020">
    <property type="term" value="C:membrane"/>
    <property type="evidence" value="ECO:0007669"/>
    <property type="project" value="InterPro"/>
</dbReference>
<dbReference type="STRING" id="667676.SAMN05192539_101714"/>
<dbReference type="InterPro" id="IPR033900">
    <property type="entry name" value="Gram_neg_porin_domain"/>
</dbReference>
<proteinExistence type="predicted"/>
<gene>
    <name evidence="1" type="ORF">SAMN05192539_101714</name>
</gene>
<accession>A0A1H7BHT3</accession>
<dbReference type="AlphaFoldDB" id="A0A1H7BHT3"/>